<name>A0A6J7WKJ7_9CAUD</name>
<keyword evidence="1" id="KW-0175">Coiled coil</keyword>
<sequence>MAQETLQLIITADNKDALKAIEDLAKSTAGLKTKFVENKGATDQATQSLVNLSRVAQDAPYGFIGIANNLNPLLESFQRLRSSSTSNKEAFQSLLAVMTGPAGIGLALGVISSLFVAFGDKLFSNKKAVDEAKKAQEEYAKALDKAKEAAVNQGLKLENLITLAQNANLTDAERVKALNGVKDVLNGVSKGYGDQIKNIDDAKEAVKQYTAALIQQAIVERYRNEIADKSIALAKTQENVTKARAQLMSSMTQAGQAPSSIGASMEIESASRMDKVTFAAKQLRDLKTQAVLQANDILSVTNQMNSALEKGSESPLFLALMAGNGKLAGGGNGGADKLTEVQKVLKNLQETLNSAQFQLLNGMINEKGGKDSFAVQSLEAIYKAIEKIAGSKTQEAQNALKQLLGSAKELEDKYYSGKPQATSLDTSPVFRDTS</sequence>
<keyword evidence="2" id="KW-1133">Transmembrane helix</keyword>
<protein>
    <submittedName>
        <fullName evidence="3">Uncharacterized protein</fullName>
    </submittedName>
</protein>
<reference evidence="3" key="1">
    <citation type="submission" date="2020-05" db="EMBL/GenBank/DDBJ databases">
        <authorList>
            <person name="Chiriac C."/>
            <person name="Salcher M."/>
            <person name="Ghai R."/>
            <person name="Kavagutti S V."/>
        </authorList>
    </citation>
    <scope>NUCLEOTIDE SEQUENCE</scope>
</reference>
<feature type="transmembrane region" description="Helical" evidence="2">
    <location>
        <begin position="94"/>
        <end position="118"/>
    </location>
</feature>
<feature type="non-terminal residue" evidence="3">
    <location>
        <position position="434"/>
    </location>
</feature>
<feature type="coiled-coil region" evidence="1">
    <location>
        <begin position="125"/>
        <end position="152"/>
    </location>
</feature>
<evidence type="ECO:0000313" key="3">
    <source>
        <dbReference type="EMBL" id="CAB5218330.1"/>
    </source>
</evidence>
<keyword evidence="2" id="KW-0472">Membrane</keyword>
<proteinExistence type="predicted"/>
<keyword evidence="2" id="KW-0812">Transmembrane</keyword>
<accession>A0A6J7WKJ7</accession>
<organism evidence="3">
    <name type="scientific">uncultured Caudovirales phage</name>
    <dbReference type="NCBI Taxonomy" id="2100421"/>
    <lineage>
        <taxon>Viruses</taxon>
        <taxon>Duplodnaviria</taxon>
        <taxon>Heunggongvirae</taxon>
        <taxon>Uroviricota</taxon>
        <taxon>Caudoviricetes</taxon>
        <taxon>Peduoviridae</taxon>
        <taxon>Maltschvirus</taxon>
        <taxon>Maltschvirus maltsch</taxon>
    </lineage>
</organism>
<dbReference type="EMBL" id="LR798263">
    <property type="protein sequence ID" value="CAB5218330.1"/>
    <property type="molecule type" value="Genomic_DNA"/>
</dbReference>
<evidence type="ECO:0000256" key="1">
    <source>
        <dbReference type="SAM" id="Coils"/>
    </source>
</evidence>
<evidence type="ECO:0000256" key="2">
    <source>
        <dbReference type="SAM" id="Phobius"/>
    </source>
</evidence>
<gene>
    <name evidence="3" type="ORF">UFOVP216_1</name>
</gene>